<evidence type="ECO:0000256" key="1">
    <source>
        <dbReference type="SAM" id="Phobius"/>
    </source>
</evidence>
<name>E0S917_ENCIT</name>
<reference evidence="2 3" key="2">
    <citation type="journal article" date="2012" name="Proc. Natl. Acad. Sci. U.S.A.">
        <title>Gain and loss of multiple functionally related, horizontally transferred genes in the reduced genomes of two microsporidian parasites.</title>
        <authorList>
            <person name="Pombert J.-F."/>
            <person name="Selman M."/>
            <person name="Burki F."/>
            <person name="Bardell F.T."/>
            <person name="Farinelli L."/>
            <person name="Solter L.F."/>
            <person name="Whitman D.W."/>
            <person name="Weiss L.M."/>
            <person name="Corradi N."/>
            <person name="Keeling P.J."/>
        </authorList>
    </citation>
    <scope>NUCLEOTIDE SEQUENCE [LARGE SCALE GENOMIC DNA]</scope>
    <source>
        <strain evidence="2 3">ATCC 50506</strain>
    </source>
</reference>
<proteinExistence type="predicted"/>
<feature type="transmembrane region" description="Helical" evidence="1">
    <location>
        <begin position="123"/>
        <end position="141"/>
    </location>
</feature>
<dbReference type="VEuPathDB" id="MicrosporidiaDB:Eint_090040"/>
<keyword evidence="1" id="KW-0812">Transmembrane</keyword>
<dbReference type="Proteomes" id="UP000002313">
    <property type="component" value="Chromosome IX"/>
</dbReference>
<feature type="transmembrane region" description="Helical" evidence="1">
    <location>
        <begin position="153"/>
        <end position="171"/>
    </location>
</feature>
<feature type="transmembrane region" description="Helical" evidence="1">
    <location>
        <begin position="50"/>
        <end position="68"/>
    </location>
</feature>
<evidence type="ECO:0000313" key="2">
    <source>
        <dbReference type="EMBL" id="ADM12134.1"/>
    </source>
</evidence>
<dbReference type="EMBL" id="CP001950">
    <property type="protein sequence ID" value="ADM12134.1"/>
    <property type="molecule type" value="Genomic_DNA"/>
</dbReference>
<dbReference type="OrthoDB" id="2195534at2759"/>
<keyword evidence="1" id="KW-1133">Transmembrane helix</keyword>
<reference evidence="2 3" key="1">
    <citation type="journal article" date="2010" name="Nat. Commun.">
        <title>The complete sequence of the smallest known nuclear genome from the microsporidian Encephalitozoon intestinalis.</title>
        <authorList>
            <person name="Corradi N."/>
            <person name="Pombert J.-F."/>
            <person name="Farinelli L."/>
            <person name="Didier E.S."/>
            <person name="Keeling P.J."/>
        </authorList>
    </citation>
    <scope>NUCLEOTIDE SEQUENCE [LARGE SCALE GENOMIC DNA]</scope>
    <source>
        <strain evidence="2 3">ATCC 50506</strain>
    </source>
</reference>
<dbReference type="KEGG" id="ein:Eint_090040"/>
<protein>
    <submittedName>
        <fullName evidence="2">Uncharacterized protein</fullName>
    </submittedName>
</protein>
<keyword evidence="1" id="KW-0472">Membrane</keyword>
<dbReference type="GeneID" id="9698324"/>
<feature type="transmembrane region" description="Helical" evidence="1">
    <location>
        <begin position="80"/>
        <end position="102"/>
    </location>
</feature>
<keyword evidence="3" id="KW-1185">Reference proteome</keyword>
<dbReference type="HOGENOM" id="CLU_1081942_0_0_1"/>
<dbReference type="RefSeq" id="XP_003073494.1">
    <property type="nucleotide sequence ID" value="XM_003073448.1"/>
</dbReference>
<sequence>MEKTSTLNLEFQLFNLMAKSQSIEVLIVFGVIFGNMVFNNMKMESLSFHLFGVVTVVLLTAYLLAIIGSTEFSENDDNTIFKSMAICSMVVTSIIAVIQSVCSLMDLRKDRAKLFYSERGERLIIGGYAAIISILFLLIQISKMVSMKKIKKSVFVSVCIMMVASVFYFLLSEEIDQEQILSLIIGLALIVGIIVLINIGGSKEIDMKEKGTLPYVMSSIIVFFITSALGAKVVGDKVKLVEKLASVFTVIDKCILTKK</sequence>
<feature type="transmembrane region" description="Helical" evidence="1">
    <location>
        <begin position="213"/>
        <end position="234"/>
    </location>
</feature>
<gene>
    <name evidence="2" type="ORF">Eint_090040</name>
</gene>
<feature type="transmembrane region" description="Helical" evidence="1">
    <location>
        <begin position="20"/>
        <end position="38"/>
    </location>
</feature>
<dbReference type="AlphaFoldDB" id="E0S917"/>
<evidence type="ECO:0000313" key="3">
    <source>
        <dbReference type="Proteomes" id="UP000002313"/>
    </source>
</evidence>
<accession>E0S917</accession>
<organism evidence="2 3">
    <name type="scientific">Encephalitozoon intestinalis (strain ATCC 50506)</name>
    <name type="common">Microsporidian parasite</name>
    <name type="synonym">Septata intestinalis</name>
    <dbReference type="NCBI Taxonomy" id="876142"/>
    <lineage>
        <taxon>Eukaryota</taxon>
        <taxon>Fungi</taxon>
        <taxon>Fungi incertae sedis</taxon>
        <taxon>Microsporidia</taxon>
        <taxon>Unikaryonidae</taxon>
        <taxon>Encephalitozoon</taxon>
    </lineage>
</organism>
<feature type="transmembrane region" description="Helical" evidence="1">
    <location>
        <begin position="180"/>
        <end position="201"/>
    </location>
</feature>